<keyword evidence="3" id="KW-1185">Reference proteome</keyword>
<name>D5GGC5_TUBMM</name>
<dbReference type="Pfam" id="PF00961">
    <property type="entry name" value="LAGLIDADG_1"/>
    <property type="match status" value="1"/>
</dbReference>
<dbReference type="EMBL" id="FN430262">
    <property type="protein sequence ID" value="CAZ83568.1"/>
    <property type="molecule type" value="Genomic_DNA"/>
</dbReference>
<feature type="domain" description="Homing endonuclease LAGLIDADG" evidence="1">
    <location>
        <begin position="171"/>
        <end position="265"/>
    </location>
</feature>
<dbReference type="AlphaFoldDB" id="D5GGC5"/>
<evidence type="ECO:0000313" key="3">
    <source>
        <dbReference type="Proteomes" id="UP000006911"/>
    </source>
</evidence>
<organism evidence="2 3">
    <name type="scientific">Tuber melanosporum (strain Mel28)</name>
    <name type="common">Perigord black truffle</name>
    <dbReference type="NCBI Taxonomy" id="656061"/>
    <lineage>
        <taxon>Eukaryota</taxon>
        <taxon>Fungi</taxon>
        <taxon>Dikarya</taxon>
        <taxon>Ascomycota</taxon>
        <taxon>Pezizomycotina</taxon>
        <taxon>Pezizomycetes</taxon>
        <taxon>Pezizales</taxon>
        <taxon>Tuberaceae</taxon>
        <taxon>Tuber</taxon>
    </lineage>
</organism>
<accession>D5GGC5</accession>
<dbReference type="KEGG" id="tml:GSTUM_00002026001"/>
<dbReference type="SUPFAM" id="SSF55608">
    <property type="entry name" value="Homing endonucleases"/>
    <property type="match status" value="2"/>
</dbReference>
<dbReference type="Gene3D" id="3.10.28.10">
    <property type="entry name" value="Homing endonucleases"/>
    <property type="match status" value="2"/>
</dbReference>
<dbReference type="Proteomes" id="UP000006911">
    <property type="component" value="Unassembled WGS sequence"/>
</dbReference>
<dbReference type="PANTHER" id="PTHR36181:SF3">
    <property type="entry name" value="INTRON-ENCODED DNA ENDONUCLEASE AI5 BETA"/>
    <property type="match status" value="1"/>
</dbReference>
<dbReference type="HOGENOM" id="CLU_080623_0_0_1"/>
<evidence type="ECO:0000259" key="1">
    <source>
        <dbReference type="Pfam" id="PF00961"/>
    </source>
</evidence>
<protein>
    <submittedName>
        <fullName evidence="2">(Perigord truffle) hypothetical protein</fullName>
    </submittedName>
</protein>
<proteinExistence type="predicted"/>
<dbReference type="STRING" id="656061.D5GGC5"/>
<dbReference type="GO" id="GO:0005739">
    <property type="term" value="C:mitochondrion"/>
    <property type="evidence" value="ECO:0007669"/>
    <property type="project" value="UniProtKB-ARBA"/>
</dbReference>
<reference evidence="2 3" key="1">
    <citation type="journal article" date="2010" name="Nature">
        <title>Perigord black truffle genome uncovers evolutionary origins and mechanisms of symbiosis.</title>
        <authorList>
            <person name="Martin F."/>
            <person name="Kohler A."/>
            <person name="Murat C."/>
            <person name="Balestrini R."/>
            <person name="Coutinho P.M."/>
            <person name="Jaillon O."/>
            <person name="Montanini B."/>
            <person name="Morin E."/>
            <person name="Noel B."/>
            <person name="Percudani R."/>
            <person name="Porcel B."/>
            <person name="Rubini A."/>
            <person name="Amicucci A."/>
            <person name="Amselem J."/>
            <person name="Anthouard V."/>
            <person name="Arcioni S."/>
            <person name="Artiguenave F."/>
            <person name="Aury J.M."/>
            <person name="Ballario P."/>
            <person name="Bolchi A."/>
            <person name="Brenna A."/>
            <person name="Brun A."/>
            <person name="Buee M."/>
            <person name="Cantarel B."/>
            <person name="Chevalier G."/>
            <person name="Couloux A."/>
            <person name="Da Silva C."/>
            <person name="Denoeud F."/>
            <person name="Duplessis S."/>
            <person name="Ghignone S."/>
            <person name="Hilselberger B."/>
            <person name="Iotti M."/>
            <person name="Marcais B."/>
            <person name="Mello A."/>
            <person name="Miranda M."/>
            <person name="Pacioni G."/>
            <person name="Quesneville H."/>
            <person name="Riccioni C."/>
            <person name="Ruotolo R."/>
            <person name="Splivallo R."/>
            <person name="Stocchi V."/>
            <person name="Tisserant E."/>
            <person name="Viscomi A.R."/>
            <person name="Zambonelli A."/>
            <person name="Zampieri E."/>
            <person name="Henrissat B."/>
            <person name="Lebrun M.H."/>
            <person name="Paolocci F."/>
            <person name="Bonfante P."/>
            <person name="Ottonello S."/>
            <person name="Wincker P."/>
        </authorList>
    </citation>
    <scope>NUCLEOTIDE SEQUENCE [LARGE SCALE GENOMIC DNA]</scope>
    <source>
        <strain evidence="2 3">Mel28</strain>
    </source>
</reference>
<dbReference type="eggNOG" id="ENOG502S0RZ">
    <property type="taxonomic scope" value="Eukaryota"/>
</dbReference>
<dbReference type="InterPro" id="IPR004860">
    <property type="entry name" value="LAGLIDADG_dom"/>
</dbReference>
<dbReference type="OMA" id="NLYESIM"/>
<sequence length="265" mass="30164">KSAGNSYICLFYVIFINKTGTSETLRNETAINTERIKLISLWTVPTHLKPANDTEFGHYLAGLIDSDGHFSSKQQLVIVFNSLDASLAYYVKERIGYGTIRKVKDKNAILLIISVRKGLEKVIHLINGKIRTENKLNQITKNILNHVNYTEFSKTISLKLNLDRNLENHWLAGFTDAVSEGSGSFQIKLINRSNKTEVLLNFQIVAQKQNNLLILIKDLLGGNIAYKKSRDSYLYDSSSFGSARRVIKYFDKYHLLSSKHVDYLK</sequence>
<dbReference type="RefSeq" id="XP_002839377.1">
    <property type="nucleotide sequence ID" value="XM_002839331.1"/>
</dbReference>
<dbReference type="GeneID" id="9183165"/>
<dbReference type="GO" id="GO:0004519">
    <property type="term" value="F:endonuclease activity"/>
    <property type="evidence" value="ECO:0007669"/>
    <property type="project" value="InterPro"/>
</dbReference>
<gene>
    <name evidence="2" type="ORF">GSTUM_00002026001</name>
</gene>
<evidence type="ECO:0000313" key="2">
    <source>
        <dbReference type="EMBL" id="CAZ83568.1"/>
    </source>
</evidence>
<dbReference type="InterPro" id="IPR051289">
    <property type="entry name" value="LAGLIDADG_Endonuclease"/>
</dbReference>
<dbReference type="InterPro" id="IPR027434">
    <property type="entry name" value="Homing_endonucl"/>
</dbReference>
<dbReference type="PANTHER" id="PTHR36181">
    <property type="entry name" value="INTRON-ENCODED ENDONUCLEASE AI3-RELATED"/>
    <property type="match status" value="1"/>
</dbReference>
<feature type="non-terminal residue" evidence="2">
    <location>
        <position position="265"/>
    </location>
</feature>
<dbReference type="InParanoid" id="D5GGC5"/>